<dbReference type="VEuPathDB" id="VectorBase:PHUM455550"/>
<reference evidence="1" key="2">
    <citation type="submission" date="2007-04" db="EMBL/GenBank/DDBJ databases">
        <title>The genome of the human body louse.</title>
        <authorList>
            <consortium name="The Human Body Louse Genome Consortium"/>
            <person name="Kirkness E."/>
            <person name="Walenz B."/>
            <person name="Hass B."/>
            <person name="Bruggner R."/>
            <person name="Strausberg R."/>
        </authorList>
    </citation>
    <scope>NUCLEOTIDE SEQUENCE</scope>
    <source>
        <strain evidence="1">USDA</strain>
    </source>
</reference>
<dbReference type="EMBL" id="AAZO01005546">
    <property type="status" value="NOT_ANNOTATED_CDS"/>
    <property type="molecule type" value="Genomic_DNA"/>
</dbReference>
<reference evidence="1" key="1">
    <citation type="submission" date="2007-04" db="EMBL/GenBank/DDBJ databases">
        <title>Annotation of Pediculus humanus corporis strain USDA.</title>
        <authorList>
            <person name="Kirkness E."/>
            <person name="Hannick L."/>
            <person name="Hass B."/>
            <person name="Bruggner R."/>
            <person name="Lawson D."/>
            <person name="Bidwell S."/>
            <person name="Joardar V."/>
            <person name="Caler E."/>
            <person name="Walenz B."/>
            <person name="Inman J."/>
            <person name="Schobel S."/>
            <person name="Galinsky K."/>
            <person name="Amedeo P."/>
            <person name="Strausberg R."/>
        </authorList>
    </citation>
    <scope>NUCLEOTIDE SEQUENCE</scope>
    <source>
        <strain evidence="1">USDA</strain>
    </source>
</reference>
<evidence type="ECO:0000313" key="3">
    <source>
        <dbReference type="Proteomes" id="UP000009046"/>
    </source>
</evidence>
<dbReference type="HOGENOM" id="CLU_2852365_0_0_1"/>
<evidence type="ECO:0000313" key="1">
    <source>
        <dbReference type="EMBL" id="EEB17158.1"/>
    </source>
</evidence>
<accession>E0VUV2</accession>
<keyword evidence="3" id="KW-1185">Reference proteome</keyword>
<dbReference type="eggNOG" id="ENOG502S580">
    <property type="taxonomic scope" value="Eukaryota"/>
</dbReference>
<organism>
    <name type="scientific">Pediculus humanus subsp. corporis</name>
    <name type="common">Body louse</name>
    <dbReference type="NCBI Taxonomy" id="121224"/>
    <lineage>
        <taxon>Eukaryota</taxon>
        <taxon>Metazoa</taxon>
        <taxon>Ecdysozoa</taxon>
        <taxon>Arthropoda</taxon>
        <taxon>Hexapoda</taxon>
        <taxon>Insecta</taxon>
        <taxon>Pterygota</taxon>
        <taxon>Neoptera</taxon>
        <taxon>Paraneoptera</taxon>
        <taxon>Psocodea</taxon>
        <taxon>Troctomorpha</taxon>
        <taxon>Phthiraptera</taxon>
        <taxon>Anoplura</taxon>
        <taxon>Pediculidae</taxon>
        <taxon>Pediculus</taxon>
    </lineage>
</organism>
<protein>
    <submittedName>
        <fullName evidence="1 2">Uncharacterized protein</fullName>
    </submittedName>
</protein>
<dbReference type="GeneID" id="8230554"/>
<dbReference type="InParanoid" id="E0VUV2"/>
<sequence>MGENPERMHSHVMRTMFRHAKCFKVLGPVFYQLKSSMMPYWRQPKDLKYLCRKEIRKILGPHDVE</sequence>
<dbReference type="EnsemblMetazoa" id="PHUM455550-RA">
    <property type="protein sequence ID" value="PHUM455550-PA"/>
    <property type="gene ID" value="PHUM455550"/>
</dbReference>
<dbReference type="AlphaFoldDB" id="E0VUV2"/>
<dbReference type="RefSeq" id="XP_002429896.1">
    <property type="nucleotide sequence ID" value="XM_002429851.1"/>
</dbReference>
<gene>
    <name evidence="2" type="primary">8230554</name>
    <name evidence="1" type="ORF">Phum_PHUM455550</name>
</gene>
<dbReference type="EMBL" id="DS235796">
    <property type="protein sequence ID" value="EEB17158.1"/>
    <property type="molecule type" value="Genomic_DNA"/>
</dbReference>
<dbReference type="Proteomes" id="UP000009046">
    <property type="component" value="Unassembled WGS sequence"/>
</dbReference>
<reference evidence="2" key="3">
    <citation type="submission" date="2020-05" db="UniProtKB">
        <authorList>
            <consortium name="EnsemblMetazoa"/>
        </authorList>
    </citation>
    <scope>IDENTIFICATION</scope>
    <source>
        <strain evidence="2">USDA</strain>
    </source>
</reference>
<proteinExistence type="predicted"/>
<name>E0VUV2_PEDHC</name>
<evidence type="ECO:0000313" key="2">
    <source>
        <dbReference type="EnsemblMetazoa" id="PHUM455550-PA"/>
    </source>
</evidence>
<dbReference type="CTD" id="8230554"/>
<dbReference type="OrthoDB" id="194358at2759"/>
<dbReference type="KEGG" id="phu:Phum_PHUM455550"/>